<dbReference type="PANTHER" id="PTHR28637">
    <property type="entry name" value="DNA REPLICATION FACTOR CDT1"/>
    <property type="match status" value="1"/>
</dbReference>
<accession>A0A150H2L7</accession>
<evidence type="ECO:0000313" key="3">
    <source>
        <dbReference type="EMBL" id="KXZ56409.1"/>
    </source>
</evidence>
<reference evidence="4" key="1">
    <citation type="journal article" date="2016" name="Nat. Commun.">
        <title>The Gonium pectorale genome demonstrates co-option of cell cycle regulation during the evolution of multicellularity.</title>
        <authorList>
            <person name="Hanschen E.R."/>
            <person name="Marriage T.N."/>
            <person name="Ferris P.J."/>
            <person name="Hamaji T."/>
            <person name="Toyoda A."/>
            <person name="Fujiyama A."/>
            <person name="Neme R."/>
            <person name="Noguchi H."/>
            <person name="Minakuchi Y."/>
            <person name="Suzuki M."/>
            <person name="Kawai-Toyooka H."/>
            <person name="Smith D.R."/>
            <person name="Sparks H."/>
            <person name="Anderson J."/>
            <person name="Bakaric R."/>
            <person name="Luria V."/>
            <person name="Karger A."/>
            <person name="Kirschner M.W."/>
            <person name="Durand P.M."/>
            <person name="Michod R.E."/>
            <person name="Nozaki H."/>
            <person name="Olson B.J."/>
        </authorList>
    </citation>
    <scope>NUCLEOTIDE SEQUENCE [LARGE SCALE GENOMIC DNA]</scope>
    <source>
        <strain evidence="4">NIES-2863</strain>
    </source>
</reference>
<dbReference type="PANTHER" id="PTHR28637:SF1">
    <property type="entry name" value="DNA REPLICATION FACTOR CDT1"/>
    <property type="match status" value="1"/>
</dbReference>
<feature type="compositionally biased region" description="Low complexity" evidence="1">
    <location>
        <begin position="134"/>
        <end position="163"/>
    </location>
</feature>
<gene>
    <name evidence="3" type="ORF">GPECTOR_1g364</name>
</gene>
<name>A0A150H2L7_GONPE</name>
<dbReference type="EMBL" id="LSYV01000002">
    <property type="protein sequence ID" value="KXZ56409.1"/>
    <property type="molecule type" value="Genomic_DNA"/>
</dbReference>
<organism evidence="3 4">
    <name type="scientific">Gonium pectorale</name>
    <name type="common">Green alga</name>
    <dbReference type="NCBI Taxonomy" id="33097"/>
    <lineage>
        <taxon>Eukaryota</taxon>
        <taxon>Viridiplantae</taxon>
        <taxon>Chlorophyta</taxon>
        <taxon>core chlorophytes</taxon>
        <taxon>Chlorophyceae</taxon>
        <taxon>CS clade</taxon>
        <taxon>Chlamydomonadales</taxon>
        <taxon>Volvocaceae</taxon>
        <taxon>Gonium</taxon>
    </lineage>
</organism>
<dbReference type="GO" id="GO:0030174">
    <property type="term" value="P:regulation of DNA-templated DNA replication initiation"/>
    <property type="evidence" value="ECO:0007669"/>
    <property type="project" value="InterPro"/>
</dbReference>
<feature type="compositionally biased region" description="Pro residues" evidence="1">
    <location>
        <begin position="546"/>
        <end position="567"/>
    </location>
</feature>
<dbReference type="GO" id="GO:0000076">
    <property type="term" value="P:DNA replication checkpoint signaling"/>
    <property type="evidence" value="ECO:0007669"/>
    <property type="project" value="TreeGrafter"/>
</dbReference>
<evidence type="ECO:0000313" key="4">
    <source>
        <dbReference type="Proteomes" id="UP000075714"/>
    </source>
</evidence>
<dbReference type="Gene3D" id="1.10.10.1420">
    <property type="entry name" value="DNA replication factor Cdt1, C-terminal WH domain"/>
    <property type="match status" value="1"/>
</dbReference>
<dbReference type="SUPFAM" id="SSF46785">
    <property type="entry name" value="Winged helix' DNA-binding domain"/>
    <property type="match status" value="1"/>
</dbReference>
<feature type="compositionally biased region" description="Polar residues" evidence="1">
    <location>
        <begin position="575"/>
        <end position="586"/>
    </location>
</feature>
<dbReference type="OrthoDB" id="540186at2759"/>
<feature type="region of interest" description="Disordered" evidence="1">
    <location>
        <begin position="112"/>
        <end position="233"/>
    </location>
</feature>
<evidence type="ECO:0000256" key="1">
    <source>
        <dbReference type="SAM" id="MobiDB-lite"/>
    </source>
</evidence>
<dbReference type="GO" id="GO:0005634">
    <property type="term" value="C:nucleus"/>
    <property type="evidence" value="ECO:0007669"/>
    <property type="project" value="TreeGrafter"/>
</dbReference>
<feature type="compositionally biased region" description="Low complexity" evidence="1">
    <location>
        <begin position="185"/>
        <end position="199"/>
    </location>
</feature>
<dbReference type="InterPro" id="IPR038090">
    <property type="entry name" value="Cdt1_C_WH_dom_sf"/>
</dbReference>
<dbReference type="GO" id="GO:0070182">
    <property type="term" value="F:DNA polymerase binding"/>
    <property type="evidence" value="ECO:0007669"/>
    <property type="project" value="TreeGrafter"/>
</dbReference>
<comment type="caution">
    <text evidence="3">The sequence shown here is derived from an EMBL/GenBank/DDBJ whole genome shotgun (WGS) entry which is preliminary data.</text>
</comment>
<dbReference type="GO" id="GO:0003677">
    <property type="term" value="F:DNA binding"/>
    <property type="evidence" value="ECO:0007669"/>
    <property type="project" value="InterPro"/>
</dbReference>
<dbReference type="STRING" id="33097.A0A150H2L7"/>
<feature type="region of interest" description="Disordered" evidence="1">
    <location>
        <begin position="268"/>
        <end position="321"/>
    </location>
</feature>
<dbReference type="InterPro" id="IPR045173">
    <property type="entry name" value="Cdt1"/>
</dbReference>
<feature type="compositionally biased region" description="Basic and acidic residues" evidence="1">
    <location>
        <begin position="605"/>
        <end position="618"/>
    </location>
</feature>
<feature type="domain" description="CDT1 Geminin-binding" evidence="2">
    <location>
        <begin position="1"/>
        <end position="131"/>
    </location>
</feature>
<dbReference type="InterPro" id="IPR036390">
    <property type="entry name" value="WH_DNA-bd_sf"/>
</dbReference>
<keyword evidence="4" id="KW-1185">Reference proteome</keyword>
<dbReference type="GO" id="GO:0000278">
    <property type="term" value="P:mitotic cell cycle"/>
    <property type="evidence" value="ECO:0007669"/>
    <property type="project" value="TreeGrafter"/>
</dbReference>
<feature type="compositionally biased region" description="Low complexity" evidence="1">
    <location>
        <begin position="524"/>
        <end position="540"/>
    </location>
</feature>
<dbReference type="GO" id="GO:0071163">
    <property type="term" value="P:DNA replication preinitiation complex assembly"/>
    <property type="evidence" value="ECO:0007669"/>
    <property type="project" value="InterPro"/>
</dbReference>
<feature type="compositionally biased region" description="Polar residues" evidence="1">
    <location>
        <begin position="268"/>
        <end position="282"/>
    </location>
</feature>
<dbReference type="Proteomes" id="UP000075714">
    <property type="component" value="Unassembled WGS sequence"/>
</dbReference>
<feature type="region of interest" description="Disordered" evidence="1">
    <location>
        <begin position="516"/>
        <end position="618"/>
    </location>
</feature>
<evidence type="ECO:0000259" key="2">
    <source>
        <dbReference type="SMART" id="SM01075"/>
    </source>
</evidence>
<dbReference type="AlphaFoldDB" id="A0A150H2L7"/>
<dbReference type="InterPro" id="IPR014939">
    <property type="entry name" value="CDT1_Gemini-bd-like"/>
</dbReference>
<proteinExistence type="predicted"/>
<protein>
    <recommendedName>
        <fullName evidence="2">CDT1 Geminin-binding domain-containing protein</fullName>
    </recommendedName>
</protein>
<dbReference type="SMART" id="SM01075">
    <property type="entry name" value="CDT1"/>
    <property type="match status" value="1"/>
</dbReference>
<sequence length="618" mass="63745">MFDALHTGRMMLKRRSERVTYNSVRQVVENITKREFRVEHLAQMKHLMPDAFDWQYIRTPSATHPQQLETQLLVTFDRPLASGADGGSVGRYSSSAVLAEFRSALEEWARQNPMDPETGKVPSVPQAPLPPRPAAAGATPSRSASLPLGGLASPASKAAASPGGAAGLQTAASCPPGLLPGFQVPSSPGGSNVSGASPSMTRTRSRLGLPSGAAPPGLTPIPEGTPTRHATAAREAGAGADIALEDDDEDALAGGSGAVAVLPGLELTQQQQPENSVATSARRQGGSVAGPSCAGAATPQSKGPRPAALQRTPTSQARDADPRLARLHSLLSPAALLKIREVEATQAAQTPEAKRRAEMRRAVQLLPHAYDLVRLVFGISGPTVKPLTQVAQLMCERSTQKQGLTSRDASNTLVALARAVPEYIRIEDPRVMADGSTRPRSAVISRTANINAVGAKLKALAADPDAGMEAIFGRGCGVAVAVAALASPSASGAVTAGAAAGGDSPVAARLQPRALAQSLDDESSGVARAGSASFSGVSSAPTAGDMPPPPPSARKRPPGLPLPPPSPQEAMLNSIRRSSAKRSCQQRLGDVAGAGESDEEEAAEENAKPRRLEELLGD</sequence>
<dbReference type="Pfam" id="PF08839">
    <property type="entry name" value="CDT1"/>
    <property type="match status" value="1"/>
</dbReference>